<keyword evidence="13" id="KW-1185">Reference proteome</keyword>
<evidence type="ECO:0000259" key="11">
    <source>
        <dbReference type="Pfam" id="PF06480"/>
    </source>
</evidence>
<evidence type="ECO:0000256" key="10">
    <source>
        <dbReference type="SAM" id="Phobius"/>
    </source>
</evidence>
<dbReference type="WBParaSite" id="BTMF_0000940301-mRNA-1">
    <property type="protein sequence ID" value="BTMF_0000940301-mRNA-1"/>
    <property type="gene ID" value="BTMF_0000940301"/>
</dbReference>
<feature type="compositionally biased region" description="Basic and acidic residues" evidence="9">
    <location>
        <begin position="122"/>
        <end position="136"/>
    </location>
</feature>
<keyword evidence="10" id="KW-0812">Transmembrane</keyword>
<evidence type="ECO:0000313" key="12">
    <source>
        <dbReference type="EMBL" id="VDO24573.1"/>
    </source>
</evidence>
<keyword evidence="10" id="KW-0472">Membrane</keyword>
<dbReference type="GO" id="GO:0034982">
    <property type="term" value="P:mitochondrial protein processing"/>
    <property type="evidence" value="ECO:0007669"/>
    <property type="project" value="TreeGrafter"/>
</dbReference>
<keyword evidence="2" id="KW-0645">Protease</keyword>
<dbReference type="GO" id="GO:0008270">
    <property type="term" value="F:zinc ion binding"/>
    <property type="evidence" value="ECO:0007669"/>
    <property type="project" value="InterPro"/>
</dbReference>
<gene>
    <name evidence="12" type="ORF">BTMF_LOCUS7454</name>
</gene>
<keyword evidence="7" id="KW-0067">ATP-binding</keyword>
<feature type="transmembrane region" description="Helical" evidence="10">
    <location>
        <begin position="156"/>
        <end position="178"/>
    </location>
</feature>
<evidence type="ECO:0000256" key="4">
    <source>
        <dbReference type="ARBA" id="ARBA00022741"/>
    </source>
</evidence>
<dbReference type="PANTHER" id="PTHR43655">
    <property type="entry name" value="ATP-DEPENDENT PROTEASE"/>
    <property type="match status" value="1"/>
</dbReference>
<dbReference type="InterPro" id="IPR050928">
    <property type="entry name" value="ATP-dep_Zn_Metalloprotease"/>
</dbReference>
<dbReference type="InterPro" id="IPR011546">
    <property type="entry name" value="Pept_M41_FtsH_extracell"/>
</dbReference>
<protein>
    <submittedName>
        <fullName evidence="14">FtsH_ext domain-containing protein</fullName>
    </submittedName>
</protein>
<comment type="cofactor">
    <cofactor evidence="1">
        <name>Zn(2+)</name>
        <dbReference type="ChEBI" id="CHEBI:29105"/>
    </cofactor>
</comment>
<feature type="transmembrane region" description="Helical" evidence="10">
    <location>
        <begin position="254"/>
        <end position="276"/>
    </location>
</feature>
<keyword evidence="3" id="KW-0479">Metal-binding</keyword>
<evidence type="ECO:0000256" key="6">
    <source>
        <dbReference type="ARBA" id="ARBA00022833"/>
    </source>
</evidence>
<evidence type="ECO:0000256" key="3">
    <source>
        <dbReference type="ARBA" id="ARBA00022723"/>
    </source>
</evidence>
<keyword evidence="8" id="KW-0482">Metalloprotease</keyword>
<dbReference type="InterPro" id="IPR027417">
    <property type="entry name" value="P-loop_NTPase"/>
</dbReference>
<dbReference type="EMBL" id="UZAG01015947">
    <property type="protein sequence ID" value="VDO24573.1"/>
    <property type="molecule type" value="Genomic_DNA"/>
</dbReference>
<feature type="domain" description="Peptidase M41 FtsH extracellular" evidence="11">
    <location>
        <begin position="164"/>
        <end position="241"/>
    </location>
</feature>
<dbReference type="Proteomes" id="UP000280834">
    <property type="component" value="Unassembled WGS sequence"/>
</dbReference>
<dbReference type="GO" id="GO:0005745">
    <property type="term" value="C:m-AAA complex"/>
    <property type="evidence" value="ECO:0007669"/>
    <property type="project" value="TreeGrafter"/>
</dbReference>
<dbReference type="GO" id="GO:0005524">
    <property type="term" value="F:ATP binding"/>
    <property type="evidence" value="ECO:0007669"/>
    <property type="project" value="UniProtKB-KW"/>
</dbReference>
<reference evidence="14" key="1">
    <citation type="submission" date="2017-02" db="UniProtKB">
        <authorList>
            <consortium name="WormBaseParasite"/>
        </authorList>
    </citation>
    <scope>IDENTIFICATION</scope>
</reference>
<dbReference type="GO" id="GO:0004222">
    <property type="term" value="F:metalloendopeptidase activity"/>
    <property type="evidence" value="ECO:0007669"/>
    <property type="project" value="InterPro"/>
</dbReference>
<sequence>MHSVSDESHNLQFDGSDRERGLDMIRLERRLIDTLNRLRCKVHERGCAQFKTSLTNTPFQKSTIISGISVFSLLESGSQAWEWNVLLKSLQYVCFARKKLIDDLLDQFEKNLKTARKITKEINDKQASESSRKSNNDDQPSENPNRGKRPSSFPDIPMPPLSAVLAAIAAFVALFLVANKGKEISWKEFYTEYLEKGIIDRLIVHRTWVEVTPYFYIGSVDTFERSLATAQQHLGINPENQVTVIYNPVDTASLISSLIPVAILFLLAWPIIRMFFSSRRSSGKDIAGGRGGTNPFSGGGPFNMFGFGQSTARLINKNDIDVKFSDVAGCEEAKIEIMEFVNFLKNPEQYKKLGAKIPKASYFF</sequence>
<evidence type="ECO:0000256" key="5">
    <source>
        <dbReference type="ARBA" id="ARBA00022801"/>
    </source>
</evidence>
<feature type="region of interest" description="Disordered" evidence="9">
    <location>
        <begin position="122"/>
        <end position="153"/>
    </location>
</feature>
<proteinExistence type="predicted"/>
<name>A0A0R3QNW8_9BILA</name>
<dbReference type="GO" id="GO:0004176">
    <property type="term" value="F:ATP-dependent peptidase activity"/>
    <property type="evidence" value="ECO:0007669"/>
    <property type="project" value="InterPro"/>
</dbReference>
<evidence type="ECO:0000256" key="9">
    <source>
        <dbReference type="SAM" id="MobiDB-lite"/>
    </source>
</evidence>
<reference evidence="12 13" key="2">
    <citation type="submission" date="2018-11" db="EMBL/GenBank/DDBJ databases">
        <authorList>
            <consortium name="Pathogen Informatics"/>
        </authorList>
    </citation>
    <scope>NUCLEOTIDE SEQUENCE [LARGE SCALE GENOMIC DNA]</scope>
</reference>
<dbReference type="PANTHER" id="PTHR43655:SF2">
    <property type="entry name" value="AFG3 LIKE MATRIX AAA PEPTIDASE SUBUNIT 2, ISOFORM A"/>
    <property type="match status" value="1"/>
</dbReference>
<dbReference type="Gene3D" id="3.40.50.300">
    <property type="entry name" value="P-loop containing nucleotide triphosphate hydrolases"/>
    <property type="match status" value="1"/>
</dbReference>
<keyword evidence="6" id="KW-0862">Zinc</keyword>
<dbReference type="Pfam" id="PF06480">
    <property type="entry name" value="FtsH_ext"/>
    <property type="match status" value="1"/>
</dbReference>
<dbReference type="STRING" id="42155.A0A0R3QNW8"/>
<keyword evidence="4" id="KW-0547">Nucleotide-binding</keyword>
<accession>A0A0R3QNW8</accession>
<evidence type="ECO:0000313" key="13">
    <source>
        <dbReference type="Proteomes" id="UP000280834"/>
    </source>
</evidence>
<evidence type="ECO:0000256" key="7">
    <source>
        <dbReference type="ARBA" id="ARBA00022840"/>
    </source>
</evidence>
<evidence type="ECO:0000256" key="1">
    <source>
        <dbReference type="ARBA" id="ARBA00001947"/>
    </source>
</evidence>
<organism evidence="14">
    <name type="scientific">Brugia timori</name>
    <dbReference type="NCBI Taxonomy" id="42155"/>
    <lineage>
        <taxon>Eukaryota</taxon>
        <taxon>Metazoa</taxon>
        <taxon>Ecdysozoa</taxon>
        <taxon>Nematoda</taxon>
        <taxon>Chromadorea</taxon>
        <taxon>Rhabditida</taxon>
        <taxon>Spirurina</taxon>
        <taxon>Spiruromorpha</taxon>
        <taxon>Filarioidea</taxon>
        <taxon>Onchocercidae</taxon>
        <taxon>Brugia</taxon>
    </lineage>
</organism>
<evidence type="ECO:0000256" key="8">
    <source>
        <dbReference type="ARBA" id="ARBA00023049"/>
    </source>
</evidence>
<keyword evidence="10" id="KW-1133">Transmembrane helix</keyword>
<evidence type="ECO:0000313" key="14">
    <source>
        <dbReference type="WBParaSite" id="BTMF_0000940301-mRNA-1"/>
    </source>
</evidence>
<evidence type="ECO:0000256" key="2">
    <source>
        <dbReference type="ARBA" id="ARBA00022670"/>
    </source>
</evidence>
<dbReference type="AlphaFoldDB" id="A0A0R3QNW8"/>
<dbReference type="Gene3D" id="3.40.1690.20">
    <property type="match status" value="1"/>
</dbReference>
<keyword evidence="5" id="KW-0378">Hydrolase</keyword>